<name>A0A9N9CLP2_9GLOM</name>
<dbReference type="AlphaFoldDB" id="A0A9N9CLP2"/>
<dbReference type="OrthoDB" id="2253354at2759"/>
<proteinExistence type="predicted"/>
<evidence type="ECO:0000313" key="3">
    <source>
        <dbReference type="EMBL" id="CAG8606356.1"/>
    </source>
</evidence>
<dbReference type="Proteomes" id="UP000789739">
    <property type="component" value="Unassembled WGS sequence"/>
</dbReference>
<sequence length="141" mass="16329">MNSLSRHRFTNARNSLKYCKTISRRQAAVQRSISTFTASDYIQRFPKFKDIRGPSLRYFLLWTLLGSEALHLRWTRVEHEEYKEKAKLQIVKLKEQIAAMDDGGKLQAADNGFSRQTQPLTSSEDIDLHKNKSVSKTNILI</sequence>
<keyword evidence="4" id="KW-1185">Reference proteome</keyword>
<organism evidence="3 4">
    <name type="scientific">Paraglomus brasilianum</name>
    <dbReference type="NCBI Taxonomy" id="144538"/>
    <lineage>
        <taxon>Eukaryota</taxon>
        <taxon>Fungi</taxon>
        <taxon>Fungi incertae sedis</taxon>
        <taxon>Mucoromycota</taxon>
        <taxon>Glomeromycotina</taxon>
        <taxon>Glomeromycetes</taxon>
        <taxon>Paraglomerales</taxon>
        <taxon>Paraglomeraceae</taxon>
        <taxon>Paraglomus</taxon>
    </lineage>
</organism>
<feature type="region of interest" description="Disordered" evidence="2">
    <location>
        <begin position="108"/>
        <end position="127"/>
    </location>
</feature>
<comment type="caution">
    <text evidence="3">The sequence shown here is derived from an EMBL/GenBank/DDBJ whole genome shotgun (WGS) entry which is preliminary data.</text>
</comment>
<dbReference type="EMBL" id="CAJVPI010001312">
    <property type="protein sequence ID" value="CAG8606356.1"/>
    <property type="molecule type" value="Genomic_DNA"/>
</dbReference>
<gene>
    <name evidence="3" type="ORF">PBRASI_LOCUS7923</name>
</gene>
<accession>A0A9N9CLP2</accession>
<keyword evidence="1" id="KW-0175">Coiled coil</keyword>
<protein>
    <submittedName>
        <fullName evidence="3">8812_t:CDS:1</fullName>
    </submittedName>
</protein>
<feature type="compositionally biased region" description="Polar residues" evidence="2">
    <location>
        <begin position="113"/>
        <end position="123"/>
    </location>
</feature>
<reference evidence="3" key="1">
    <citation type="submission" date="2021-06" db="EMBL/GenBank/DDBJ databases">
        <authorList>
            <person name="Kallberg Y."/>
            <person name="Tangrot J."/>
            <person name="Rosling A."/>
        </authorList>
    </citation>
    <scope>NUCLEOTIDE SEQUENCE</scope>
    <source>
        <strain evidence="3">BR232B</strain>
    </source>
</reference>
<evidence type="ECO:0000256" key="2">
    <source>
        <dbReference type="SAM" id="MobiDB-lite"/>
    </source>
</evidence>
<feature type="coiled-coil region" evidence="1">
    <location>
        <begin position="76"/>
        <end position="103"/>
    </location>
</feature>
<evidence type="ECO:0000256" key="1">
    <source>
        <dbReference type="SAM" id="Coils"/>
    </source>
</evidence>
<evidence type="ECO:0000313" key="4">
    <source>
        <dbReference type="Proteomes" id="UP000789739"/>
    </source>
</evidence>